<sequence>MCNFSPELCNTMGIHQGMGRVVAESKNPAEHNAASAVLSVLGVERGPKKSKVSTEAPIQSPLGLQGPPSDAKTAMPKLQSQQNAAAAVNHSPKEAVANTAQRACGRCLVKGDVVYTTVDTGAGYVAMCNFSTELCNTMGIYQGIGGAVAESKNAAEHNAASAVLSVLGVECGPKKSKVSTEAPIQSPLGLQGPPSGAKTAMPKLQSQQNAAAAVNHPPKEAVANTAPRACGRCLVKGDVVYTTVDTGAGYVGMCNFSSELCNTMGIHQGMGGAVAESKNAAEHNAASAVLSVLGVECGPKKSKVSTEAPIQSPLGLQGPPSGTKTAMPKLQSQQNAAAAVNQSPKEAVANTAQRACGRCLVKGDVVYTTVDTGAGYVAMCNFSSELCNTMGIYQGIGGAVAESKNAAEHNAASAVLSVLGVECGPKKSKVSTEAPIQSPLGLQGPPSGAKTAMPKLQSQQNAAAAVNHPPKEAVANTAPRACGRCLVKGDVVYTTVDTGASYVAMCNFSSELCNTMGIHQGMGRAVAESKNPAEHNAASAVLSVLGVERGPRKSKVSTEAPIQSPLGLQGPPSGAKTAMPKLQSQQNVEPRPFLNSSPANTISSYVKDPGLLPLQRDSLTRDSSRFKSAWPEQGEVGGAGLRTPSPEWCTYSYRPVPLQSLPLSCPPGRRQRWADSFDFEIPEEDYQRQQPGSAPNKKQ</sequence>
<accession>A0A813H0X8</accession>
<feature type="region of interest" description="Disordered" evidence="1">
    <location>
        <begin position="434"/>
        <end position="471"/>
    </location>
</feature>
<feature type="compositionally biased region" description="Polar residues" evidence="1">
    <location>
        <begin position="582"/>
        <end position="604"/>
    </location>
</feature>
<proteinExistence type="predicted"/>
<feature type="region of interest" description="Disordered" evidence="1">
    <location>
        <begin position="48"/>
        <end position="74"/>
    </location>
</feature>
<evidence type="ECO:0000313" key="3">
    <source>
        <dbReference type="Proteomes" id="UP000654075"/>
    </source>
</evidence>
<dbReference type="Proteomes" id="UP000654075">
    <property type="component" value="Unassembled WGS sequence"/>
</dbReference>
<feature type="region of interest" description="Disordered" evidence="1">
    <location>
        <begin position="674"/>
        <end position="699"/>
    </location>
</feature>
<feature type="region of interest" description="Disordered" evidence="1">
    <location>
        <begin position="178"/>
        <end position="219"/>
    </location>
</feature>
<dbReference type="EMBL" id="CAJNNV010030090">
    <property type="protein sequence ID" value="CAE8631311.1"/>
    <property type="molecule type" value="Genomic_DNA"/>
</dbReference>
<feature type="region of interest" description="Disordered" evidence="1">
    <location>
        <begin position="552"/>
        <end position="645"/>
    </location>
</feature>
<feature type="region of interest" description="Disordered" evidence="1">
    <location>
        <begin position="303"/>
        <end position="328"/>
    </location>
</feature>
<name>A0A813H0X8_POLGL</name>
<organism evidence="2 3">
    <name type="scientific">Polarella glacialis</name>
    <name type="common">Dinoflagellate</name>
    <dbReference type="NCBI Taxonomy" id="89957"/>
    <lineage>
        <taxon>Eukaryota</taxon>
        <taxon>Sar</taxon>
        <taxon>Alveolata</taxon>
        <taxon>Dinophyceae</taxon>
        <taxon>Suessiales</taxon>
        <taxon>Suessiaceae</taxon>
        <taxon>Polarella</taxon>
    </lineage>
</organism>
<evidence type="ECO:0000256" key="1">
    <source>
        <dbReference type="SAM" id="MobiDB-lite"/>
    </source>
</evidence>
<evidence type="ECO:0000313" key="2">
    <source>
        <dbReference type="EMBL" id="CAE8631311.1"/>
    </source>
</evidence>
<gene>
    <name evidence="2" type="ORF">PGLA1383_LOCUS47425</name>
</gene>
<reference evidence="2" key="1">
    <citation type="submission" date="2021-02" db="EMBL/GenBank/DDBJ databases">
        <authorList>
            <person name="Dougan E. K."/>
            <person name="Rhodes N."/>
            <person name="Thang M."/>
            <person name="Chan C."/>
        </authorList>
    </citation>
    <scope>NUCLEOTIDE SEQUENCE</scope>
</reference>
<dbReference type="AlphaFoldDB" id="A0A813H0X8"/>
<comment type="caution">
    <text evidence="2">The sequence shown here is derived from an EMBL/GenBank/DDBJ whole genome shotgun (WGS) entry which is preliminary data.</text>
</comment>
<keyword evidence="3" id="KW-1185">Reference proteome</keyword>
<protein>
    <submittedName>
        <fullName evidence="2">Uncharacterized protein</fullName>
    </submittedName>
</protein>